<sequence length="104" mass="12462">MSTENRIQLCVRRSHVCVTSIVRHCRTRRNLVGEHRSWLQGVFTDKSRICWEPDNHRIFRWRERGVRNNFNFVPESSESWWVHGLKASSGHADLCIIRDYNLRV</sequence>
<name>A0A4Y2D536_ARAVE</name>
<accession>A0A4Y2D536</accession>
<organism evidence="1 2">
    <name type="scientific">Araneus ventricosus</name>
    <name type="common">Orbweaver spider</name>
    <name type="synonym">Epeira ventricosa</name>
    <dbReference type="NCBI Taxonomy" id="182803"/>
    <lineage>
        <taxon>Eukaryota</taxon>
        <taxon>Metazoa</taxon>
        <taxon>Ecdysozoa</taxon>
        <taxon>Arthropoda</taxon>
        <taxon>Chelicerata</taxon>
        <taxon>Arachnida</taxon>
        <taxon>Araneae</taxon>
        <taxon>Araneomorphae</taxon>
        <taxon>Entelegynae</taxon>
        <taxon>Araneoidea</taxon>
        <taxon>Araneidae</taxon>
        <taxon>Araneus</taxon>
    </lineage>
</organism>
<dbReference type="EMBL" id="BGPR01000296">
    <property type="protein sequence ID" value="GBM11207.1"/>
    <property type="molecule type" value="Genomic_DNA"/>
</dbReference>
<evidence type="ECO:0000313" key="1">
    <source>
        <dbReference type="EMBL" id="GBM11207.1"/>
    </source>
</evidence>
<comment type="caution">
    <text evidence="1">The sequence shown here is derived from an EMBL/GenBank/DDBJ whole genome shotgun (WGS) entry which is preliminary data.</text>
</comment>
<dbReference type="Proteomes" id="UP000499080">
    <property type="component" value="Unassembled WGS sequence"/>
</dbReference>
<gene>
    <name evidence="1" type="ORF">AVEN_133934_1</name>
</gene>
<reference evidence="1 2" key="1">
    <citation type="journal article" date="2019" name="Sci. Rep.">
        <title>Orb-weaving spider Araneus ventricosus genome elucidates the spidroin gene catalogue.</title>
        <authorList>
            <person name="Kono N."/>
            <person name="Nakamura H."/>
            <person name="Ohtoshi R."/>
            <person name="Moran D.A.P."/>
            <person name="Shinohara A."/>
            <person name="Yoshida Y."/>
            <person name="Fujiwara M."/>
            <person name="Mori M."/>
            <person name="Tomita M."/>
            <person name="Arakawa K."/>
        </authorList>
    </citation>
    <scope>NUCLEOTIDE SEQUENCE [LARGE SCALE GENOMIC DNA]</scope>
</reference>
<keyword evidence="2" id="KW-1185">Reference proteome</keyword>
<protein>
    <submittedName>
        <fullName evidence="1">Uncharacterized protein</fullName>
    </submittedName>
</protein>
<proteinExistence type="predicted"/>
<evidence type="ECO:0000313" key="2">
    <source>
        <dbReference type="Proteomes" id="UP000499080"/>
    </source>
</evidence>
<dbReference type="AlphaFoldDB" id="A0A4Y2D536"/>